<gene>
    <name evidence="1" type="ORF">Fmac_008007</name>
</gene>
<sequence>MLHQEGFKLDCFLYNTIMKGYCVLSQGSNETIEVYNNIKEEALCRDERVAKAYKVFGYTVESKSLTDVHFVAVSTMALVMAVSPQTFMAVMSPQSLCTLAVPSLHHHPLHPCSPYAAGNFNHDGVVTPHRRTLKGIPEDFKKKFNHHVHSSI</sequence>
<name>A0ABD1MX24_9FABA</name>
<keyword evidence="2" id="KW-1185">Reference proteome</keyword>
<dbReference type="EMBL" id="JBGMDY010000003">
    <property type="protein sequence ID" value="KAL2340067.1"/>
    <property type="molecule type" value="Genomic_DNA"/>
</dbReference>
<proteinExistence type="predicted"/>
<organism evidence="1 2">
    <name type="scientific">Flemingia macrophylla</name>
    <dbReference type="NCBI Taxonomy" id="520843"/>
    <lineage>
        <taxon>Eukaryota</taxon>
        <taxon>Viridiplantae</taxon>
        <taxon>Streptophyta</taxon>
        <taxon>Embryophyta</taxon>
        <taxon>Tracheophyta</taxon>
        <taxon>Spermatophyta</taxon>
        <taxon>Magnoliopsida</taxon>
        <taxon>eudicotyledons</taxon>
        <taxon>Gunneridae</taxon>
        <taxon>Pentapetalae</taxon>
        <taxon>rosids</taxon>
        <taxon>fabids</taxon>
        <taxon>Fabales</taxon>
        <taxon>Fabaceae</taxon>
        <taxon>Papilionoideae</taxon>
        <taxon>50 kb inversion clade</taxon>
        <taxon>NPAAA clade</taxon>
        <taxon>indigoferoid/millettioid clade</taxon>
        <taxon>Phaseoleae</taxon>
        <taxon>Flemingia</taxon>
    </lineage>
</organism>
<dbReference type="AlphaFoldDB" id="A0ABD1MX24"/>
<evidence type="ECO:0000313" key="1">
    <source>
        <dbReference type="EMBL" id="KAL2340067.1"/>
    </source>
</evidence>
<comment type="caution">
    <text evidence="1">The sequence shown here is derived from an EMBL/GenBank/DDBJ whole genome shotgun (WGS) entry which is preliminary data.</text>
</comment>
<evidence type="ECO:0000313" key="2">
    <source>
        <dbReference type="Proteomes" id="UP001603857"/>
    </source>
</evidence>
<accession>A0ABD1MX24</accession>
<reference evidence="1 2" key="1">
    <citation type="submission" date="2024-08" db="EMBL/GenBank/DDBJ databases">
        <title>Insights into the chromosomal genome structure of Flemingia macrophylla.</title>
        <authorList>
            <person name="Ding Y."/>
            <person name="Zhao Y."/>
            <person name="Bi W."/>
            <person name="Wu M."/>
            <person name="Zhao G."/>
            <person name="Gong Y."/>
            <person name="Li W."/>
            <person name="Zhang P."/>
        </authorList>
    </citation>
    <scope>NUCLEOTIDE SEQUENCE [LARGE SCALE GENOMIC DNA]</scope>
    <source>
        <strain evidence="1">DYQJB</strain>
        <tissue evidence="1">Leaf</tissue>
    </source>
</reference>
<dbReference type="Proteomes" id="UP001603857">
    <property type="component" value="Unassembled WGS sequence"/>
</dbReference>
<protein>
    <submittedName>
        <fullName evidence="1">Uncharacterized protein</fullName>
    </submittedName>
</protein>